<organism evidence="3">
    <name type="scientific">freshwater sediment metagenome</name>
    <dbReference type="NCBI Taxonomy" id="556182"/>
    <lineage>
        <taxon>unclassified sequences</taxon>
        <taxon>metagenomes</taxon>
        <taxon>ecological metagenomes</taxon>
    </lineage>
</organism>
<gene>
    <name evidence="3" type="ORF">AMST5_02923</name>
</gene>
<feature type="domain" description="Cyclic nucleotide-binding" evidence="2">
    <location>
        <begin position="114"/>
        <end position="193"/>
    </location>
</feature>
<accession>A0AA48M102</accession>
<dbReference type="PROSITE" id="PS00889">
    <property type="entry name" value="CNMP_BINDING_2"/>
    <property type="match status" value="1"/>
</dbReference>
<keyword evidence="1" id="KW-0472">Membrane</keyword>
<keyword evidence="1" id="KW-1133">Transmembrane helix</keyword>
<keyword evidence="1" id="KW-0812">Transmembrane</keyword>
<dbReference type="GO" id="GO:0005829">
    <property type="term" value="C:cytosol"/>
    <property type="evidence" value="ECO:0007669"/>
    <property type="project" value="TreeGrafter"/>
</dbReference>
<dbReference type="PANTHER" id="PTHR24567">
    <property type="entry name" value="CRP FAMILY TRANSCRIPTIONAL REGULATORY PROTEIN"/>
    <property type="match status" value="1"/>
</dbReference>
<feature type="transmembrane region" description="Helical" evidence="1">
    <location>
        <begin position="21"/>
        <end position="41"/>
    </location>
</feature>
<reference evidence="3" key="1">
    <citation type="submission" date="2023-07" db="EMBL/GenBank/DDBJ databases">
        <authorList>
            <person name="Pelsma A.J. K."/>
        </authorList>
    </citation>
    <scope>NUCLEOTIDE SEQUENCE</scope>
</reference>
<evidence type="ECO:0000313" key="3">
    <source>
        <dbReference type="EMBL" id="CAJ0877932.1"/>
    </source>
</evidence>
<dbReference type="CDD" id="cd00038">
    <property type="entry name" value="CAP_ED"/>
    <property type="match status" value="1"/>
</dbReference>
<name>A0AA48M102_9ZZZZ</name>
<proteinExistence type="predicted"/>
<protein>
    <recommendedName>
        <fullName evidence="2">Cyclic nucleotide-binding domain-containing protein</fullName>
    </recommendedName>
</protein>
<dbReference type="Gene3D" id="2.60.120.10">
    <property type="entry name" value="Jelly Rolls"/>
    <property type="match status" value="1"/>
</dbReference>
<dbReference type="PROSITE" id="PS50042">
    <property type="entry name" value="CNMP_BINDING_3"/>
    <property type="match status" value="1"/>
</dbReference>
<dbReference type="PANTHER" id="PTHR24567:SF68">
    <property type="entry name" value="DNA-BINDING TRANSCRIPTIONAL DUAL REGULATOR CRP"/>
    <property type="match status" value="1"/>
</dbReference>
<dbReference type="InterPro" id="IPR018488">
    <property type="entry name" value="cNMP-bd_CS"/>
</dbReference>
<evidence type="ECO:0000256" key="1">
    <source>
        <dbReference type="SAM" id="Phobius"/>
    </source>
</evidence>
<dbReference type="SMART" id="SM00100">
    <property type="entry name" value="cNMP"/>
    <property type="match status" value="1"/>
</dbReference>
<feature type="transmembrane region" description="Helical" evidence="1">
    <location>
        <begin position="61"/>
        <end position="82"/>
    </location>
</feature>
<sequence>MLESMIDAVSSWTASASGKSTVANTAYVIGWIEAAAVVGAAYFKGMIPLRTAAMTSNVLGIIYGILAGNLAVFTKHVINLPLNATRLREMRRLISSVRDASATDMNFEWLKPFMHPENVRDTDLIFEKGDIADRAFLVVEGKVKIVEHDVILEPGAIFGEMALFTRTGKRTATALCLTDVRLLTITYEQFEQLYFQNPKFGLYLVRLIVRRFEANHLNEELESS</sequence>
<dbReference type="InterPro" id="IPR000595">
    <property type="entry name" value="cNMP-bd_dom"/>
</dbReference>
<dbReference type="InterPro" id="IPR014710">
    <property type="entry name" value="RmlC-like_jellyroll"/>
</dbReference>
<dbReference type="Pfam" id="PF00027">
    <property type="entry name" value="cNMP_binding"/>
    <property type="match status" value="1"/>
</dbReference>
<dbReference type="AlphaFoldDB" id="A0AA48M102"/>
<dbReference type="GO" id="GO:0003700">
    <property type="term" value="F:DNA-binding transcription factor activity"/>
    <property type="evidence" value="ECO:0007669"/>
    <property type="project" value="TreeGrafter"/>
</dbReference>
<evidence type="ECO:0000259" key="2">
    <source>
        <dbReference type="PROSITE" id="PS50042"/>
    </source>
</evidence>
<dbReference type="SUPFAM" id="SSF51206">
    <property type="entry name" value="cAMP-binding domain-like"/>
    <property type="match status" value="1"/>
</dbReference>
<dbReference type="EMBL" id="OY288114">
    <property type="protein sequence ID" value="CAJ0877932.1"/>
    <property type="molecule type" value="Genomic_DNA"/>
</dbReference>
<dbReference type="InterPro" id="IPR018490">
    <property type="entry name" value="cNMP-bd_dom_sf"/>
</dbReference>
<dbReference type="InterPro" id="IPR050397">
    <property type="entry name" value="Env_Response_Regulators"/>
</dbReference>